<dbReference type="InterPro" id="IPR037294">
    <property type="entry name" value="ABC_BtuC-like"/>
</dbReference>
<evidence type="ECO:0000313" key="9">
    <source>
        <dbReference type="Proteomes" id="UP000635565"/>
    </source>
</evidence>
<evidence type="ECO:0000256" key="7">
    <source>
        <dbReference type="SAM" id="Phobius"/>
    </source>
</evidence>
<dbReference type="Pfam" id="PF00950">
    <property type="entry name" value="ABC-3"/>
    <property type="match status" value="1"/>
</dbReference>
<evidence type="ECO:0000313" key="8">
    <source>
        <dbReference type="EMBL" id="GHO84084.1"/>
    </source>
</evidence>
<evidence type="ECO:0000256" key="4">
    <source>
        <dbReference type="ARBA" id="ARBA00022989"/>
    </source>
</evidence>
<keyword evidence="5 7" id="KW-0472">Membrane</keyword>
<dbReference type="InterPro" id="IPR001626">
    <property type="entry name" value="ABC_TroCD"/>
</dbReference>
<comment type="similarity">
    <text evidence="2 6">Belongs to the ABC-3 integral membrane protein family.</text>
</comment>
<evidence type="ECO:0000256" key="3">
    <source>
        <dbReference type="ARBA" id="ARBA00022692"/>
    </source>
</evidence>
<evidence type="ECO:0000256" key="5">
    <source>
        <dbReference type="ARBA" id="ARBA00023136"/>
    </source>
</evidence>
<proteinExistence type="inferred from homology"/>
<feature type="transmembrane region" description="Helical" evidence="7">
    <location>
        <begin position="196"/>
        <end position="224"/>
    </location>
</feature>
<evidence type="ECO:0000256" key="2">
    <source>
        <dbReference type="ARBA" id="ARBA00008034"/>
    </source>
</evidence>
<dbReference type="Gene3D" id="1.10.3470.10">
    <property type="entry name" value="ABC transporter involved in vitamin B12 uptake, BtuC"/>
    <property type="match status" value="1"/>
</dbReference>
<dbReference type="PANTHER" id="PTHR30477">
    <property type="entry name" value="ABC-TRANSPORTER METAL-BINDING PROTEIN"/>
    <property type="match status" value="1"/>
</dbReference>
<feature type="transmembrane region" description="Helical" evidence="7">
    <location>
        <begin position="266"/>
        <end position="287"/>
    </location>
</feature>
<sequence length="309" mass="32285">MGEIATQIEAALGDVFALILQLFHYHFMHNAYLAGTLVALAAGVIGYFMVLRGQSFAGHSLANVGFAGATGAALIGIPAILGLFVAGLLAALGIQGLQPASHAGHKSDVAIGAVLTAALALGFLFVFLSTSEYASNIYNVLFGNILGISDGDVQVVIWSTLALLIVMFWIARPLFFLSLDPTVAAAQGVPVQLISLGYLVLLALVVAISVQVVGALLIFALLVTPAAIAQTLTSRPGVAVLLSVLLAIVFTWMGLTIGFFTPYPVSFFITSCAFGTYLLAHGGKLIWDKRAHKRDQIPLSSQMNGASNA</sequence>
<reference evidence="8 9" key="1">
    <citation type="journal article" date="2021" name="Int. J. Syst. Evol. Microbiol.">
        <title>Reticulibacter mediterranei gen. nov., sp. nov., within the new family Reticulibacteraceae fam. nov., and Ktedonospora formicarum gen. nov., sp. nov., Ktedonobacter robiniae sp. nov., Dictyobacter formicarum sp. nov. and Dictyobacter arantiisoli sp. nov., belonging to the class Ktedonobacteria.</title>
        <authorList>
            <person name="Yabe S."/>
            <person name="Zheng Y."/>
            <person name="Wang C.M."/>
            <person name="Sakai Y."/>
            <person name="Abe K."/>
            <person name="Yokota A."/>
            <person name="Donadio S."/>
            <person name="Cavaletti L."/>
            <person name="Monciardini P."/>
        </authorList>
    </citation>
    <scope>NUCLEOTIDE SEQUENCE [LARGE SCALE GENOMIC DNA]</scope>
    <source>
        <strain evidence="8 9">SOSP1-9</strain>
    </source>
</reference>
<evidence type="ECO:0000256" key="1">
    <source>
        <dbReference type="ARBA" id="ARBA00004141"/>
    </source>
</evidence>
<feature type="transmembrane region" description="Helical" evidence="7">
    <location>
        <begin position="236"/>
        <end position="260"/>
    </location>
</feature>
<keyword evidence="6" id="KW-0813">Transport</keyword>
<comment type="caution">
    <text evidence="8">The sequence shown here is derived from an EMBL/GenBank/DDBJ whole genome shotgun (WGS) entry which is preliminary data.</text>
</comment>
<feature type="transmembrane region" description="Helical" evidence="7">
    <location>
        <begin position="109"/>
        <end position="128"/>
    </location>
</feature>
<dbReference type="PANTHER" id="PTHR30477:SF13">
    <property type="entry name" value="IRON TRANSPORT SYSTEM MEMBRANE PROTEIN HI_0360-RELATED"/>
    <property type="match status" value="1"/>
</dbReference>
<feature type="transmembrane region" description="Helical" evidence="7">
    <location>
        <begin position="72"/>
        <end position="97"/>
    </location>
</feature>
<feature type="transmembrane region" description="Helical" evidence="7">
    <location>
        <begin position="155"/>
        <end position="176"/>
    </location>
</feature>
<evidence type="ECO:0000256" key="6">
    <source>
        <dbReference type="RuleBase" id="RU003943"/>
    </source>
</evidence>
<protein>
    <submittedName>
        <fullName evidence="8">ABC transporter permease</fullName>
    </submittedName>
</protein>
<comment type="subcellular location">
    <subcellularLocation>
        <location evidence="6">Cell membrane</location>
        <topology evidence="6">Multi-pass membrane protein</topology>
    </subcellularLocation>
    <subcellularLocation>
        <location evidence="1">Membrane</location>
        <topology evidence="1">Multi-pass membrane protein</topology>
    </subcellularLocation>
</comment>
<gene>
    <name evidence="8" type="ORF">KSZ_20900</name>
</gene>
<dbReference type="SUPFAM" id="SSF81345">
    <property type="entry name" value="ABC transporter involved in vitamin B12 uptake, BtuC"/>
    <property type="match status" value="1"/>
</dbReference>
<dbReference type="EMBL" id="BNJJ01000005">
    <property type="protein sequence ID" value="GHO84084.1"/>
    <property type="molecule type" value="Genomic_DNA"/>
</dbReference>
<name>A0ABQ3VEB8_9CHLR</name>
<organism evidence="8 9">
    <name type="scientific">Dictyobacter formicarum</name>
    <dbReference type="NCBI Taxonomy" id="2778368"/>
    <lineage>
        <taxon>Bacteria</taxon>
        <taxon>Bacillati</taxon>
        <taxon>Chloroflexota</taxon>
        <taxon>Ktedonobacteria</taxon>
        <taxon>Ktedonobacterales</taxon>
        <taxon>Dictyobacteraceae</taxon>
        <taxon>Dictyobacter</taxon>
    </lineage>
</organism>
<keyword evidence="4 7" id="KW-1133">Transmembrane helix</keyword>
<dbReference type="Proteomes" id="UP000635565">
    <property type="component" value="Unassembled WGS sequence"/>
</dbReference>
<keyword evidence="9" id="KW-1185">Reference proteome</keyword>
<accession>A0ABQ3VEB8</accession>
<dbReference type="RefSeq" id="WP_201361729.1">
    <property type="nucleotide sequence ID" value="NZ_BNJJ01000005.1"/>
</dbReference>
<feature type="transmembrane region" description="Helical" evidence="7">
    <location>
        <begin position="31"/>
        <end position="51"/>
    </location>
</feature>
<keyword evidence="3 6" id="KW-0812">Transmembrane</keyword>